<dbReference type="Pfam" id="PF02033">
    <property type="entry name" value="RBFA"/>
    <property type="match status" value="1"/>
</dbReference>
<protein>
    <recommendedName>
        <fullName evidence="2">Ribosome-binding factor A</fullName>
    </recommendedName>
</protein>
<comment type="subcellular location">
    <subcellularLocation>
        <location evidence="2">Cytoplasm</location>
    </subcellularLocation>
</comment>
<proteinExistence type="inferred from homology"/>
<dbReference type="AlphaFoldDB" id="A0A3M0C7R2"/>
<feature type="compositionally biased region" description="Acidic residues" evidence="3">
    <location>
        <begin position="135"/>
        <end position="149"/>
    </location>
</feature>
<dbReference type="GO" id="GO:0030490">
    <property type="term" value="P:maturation of SSU-rRNA"/>
    <property type="evidence" value="ECO:0007669"/>
    <property type="project" value="UniProtKB-UniRule"/>
</dbReference>
<dbReference type="PANTHER" id="PTHR33515:SF1">
    <property type="entry name" value="RIBOSOME-BINDING FACTOR A, CHLOROPLASTIC-RELATED"/>
    <property type="match status" value="1"/>
</dbReference>
<reference evidence="4 5" key="1">
    <citation type="submission" date="2018-10" db="EMBL/GenBank/DDBJ databases">
        <title>Genomic Encyclopedia of Archaeal and Bacterial Type Strains, Phase II (KMG-II): from individual species to whole genera.</title>
        <authorList>
            <person name="Goeker M."/>
        </authorList>
    </citation>
    <scope>NUCLEOTIDE SEQUENCE [LARGE SCALE GENOMIC DNA]</scope>
    <source>
        <strain evidence="4 5">DSM 25217</strain>
    </source>
</reference>
<dbReference type="InterPro" id="IPR000238">
    <property type="entry name" value="RbfA"/>
</dbReference>
<gene>
    <name evidence="2" type="primary">rbfA</name>
    <name evidence="4" type="ORF">BXY39_3188</name>
</gene>
<comment type="caution">
    <text evidence="4">The sequence shown here is derived from an EMBL/GenBank/DDBJ whole genome shotgun (WGS) entry which is preliminary data.</text>
</comment>
<organism evidence="4 5">
    <name type="scientific">Eilatimonas milleporae</name>
    <dbReference type="NCBI Taxonomy" id="911205"/>
    <lineage>
        <taxon>Bacteria</taxon>
        <taxon>Pseudomonadati</taxon>
        <taxon>Pseudomonadota</taxon>
        <taxon>Alphaproteobacteria</taxon>
        <taxon>Kordiimonadales</taxon>
        <taxon>Kordiimonadaceae</taxon>
        <taxon>Eilatimonas</taxon>
    </lineage>
</organism>
<dbReference type="RefSeq" id="WP_121939830.1">
    <property type="nucleotide sequence ID" value="NZ_REFR01000014.1"/>
</dbReference>
<dbReference type="SUPFAM" id="SSF89919">
    <property type="entry name" value="Ribosome-binding factor A, RbfA"/>
    <property type="match status" value="1"/>
</dbReference>
<comment type="function">
    <text evidence="2">One of several proteins that assist in the late maturation steps of the functional core of the 30S ribosomal subunit. Associates with free 30S ribosomal subunits (but not with 30S subunits that are part of 70S ribosomes or polysomes). Required for efficient processing of 16S rRNA. May interact with the 5'-terminal helix region of 16S rRNA.</text>
</comment>
<keyword evidence="5" id="KW-1185">Reference proteome</keyword>
<dbReference type="OrthoDB" id="9805051at2"/>
<dbReference type="InParanoid" id="A0A3M0C7R2"/>
<comment type="similarity">
    <text evidence="2">Belongs to the RbfA family.</text>
</comment>
<evidence type="ECO:0000256" key="1">
    <source>
        <dbReference type="ARBA" id="ARBA00022517"/>
    </source>
</evidence>
<evidence type="ECO:0000313" key="4">
    <source>
        <dbReference type="EMBL" id="RMB02836.1"/>
    </source>
</evidence>
<evidence type="ECO:0000313" key="5">
    <source>
        <dbReference type="Proteomes" id="UP000271227"/>
    </source>
</evidence>
<dbReference type="FunCoup" id="A0A3M0C7R2">
    <property type="interactions" value="476"/>
</dbReference>
<name>A0A3M0C7R2_9PROT</name>
<dbReference type="GO" id="GO:0043024">
    <property type="term" value="F:ribosomal small subunit binding"/>
    <property type="evidence" value="ECO:0007669"/>
    <property type="project" value="TreeGrafter"/>
</dbReference>
<dbReference type="InterPro" id="IPR023799">
    <property type="entry name" value="RbfA_dom_sf"/>
</dbReference>
<dbReference type="GO" id="GO:0005829">
    <property type="term" value="C:cytosol"/>
    <property type="evidence" value="ECO:0007669"/>
    <property type="project" value="TreeGrafter"/>
</dbReference>
<accession>A0A3M0C7R2</accession>
<feature type="region of interest" description="Disordered" evidence="3">
    <location>
        <begin position="127"/>
        <end position="149"/>
    </location>
</feature>
<dbReference type="Gene3D" id="3.30.300.20">
    <property type="match status" value="1"/>
</dbReference>
<evidence type="ECO:0000256" key="2">
    <source>
        <dbReference type="HAMAP-Rule" id="MF_00003"/>
    </source>
</evidence>
<dbReference type="NCBIfam" id="TIGR00082">
    <property type="entry name" value="rbfA"/>
    <property type="match status" value="1"/>
</dbReference>
<dbReference type="HAMAP" id="MF_00003">
    <property type="entry name" value="RbfA"/>
    <property type="match status" value="1"/>
</dbReference>
<keyword evidence="2" id="KW-0963">Cytoplasm</keyword>
<keyword evidence="1 2" id="KW-0690">Ribosome biogenesis</keyword>
<sequence>MSPARSGEGTGRGGGHRLLRVGENLRHALSDILARGQVRDPDLQGVSVTVSEVDVSPDLRHASVFVMPLGGDPEGRVLKALNANSGFFRGQLSSKVRMKYLPRLLFKLDESFQQATSIEALLKTPRVSRDLDAGGGDEGDDGEDGLSQD</sequence>
<dbReference type="PANTHER" id="PTHR33515">
    <property type="entry name" value="RIBOSOME-BINDING FACTOR A, CHLOROPLASTIC-RELATED"/>
    <property type="match status" value="1"/>
</dbReference>
<dbReference type="Proteomes" id="UP000271227">
    <property type="component" value="Unassembled WGS sequence"/>
</dbReference>
<dbReference type="EMBL" id="REFR01000014">
    <property type="protein sequence ID" value="RMB02836.1"/>
    <property type="molecule type" value="Genomic_DNA"/>
</dbReference>
<dbReference type="NCBIfam" id="NF001802">
    <property type="entry name" value="PRK00521.2-5"/>
    <property type="match status" value="1"/>
</dbReference>
<dbReference type="InterPro" id="IPR015946">
    <property type="entry name" value="KH_dom-like_a/b"/>
</dbReference>
<comment type="subunit">
    <text evidence="2">Monomer. Binds 30S ribosomal subunits, but not 50S ribosomal subunits or 70S ribosomes.</text>
</comment>
<evidence type="ECO:0000256" key="3">
    <source>
        <dbReference type="SAM" id="MobiDB-lite"/>
    </source>
</evidence>